<organism evidence="1">
    <name type="scientific">Cellulosimicrobium sp. ES-005</name>
    <dbReference type="NCBI Taxonomy" id="3163031"/>
    <lineage>
        <taxon>Bacteria</taxon>
        <taxon>Bacillati</taxon>
        <taxon>Actinomycetota</taxon>
        <taxon>Actinomycetes</taxon>
        <taxon>Micrococcales</taxon>
        <taxon>Promicromonosporaceae</taxon>
        <taxon>Cellulosimicrobium</taxon>
    </lineage>
</organism>
<dbReference type="AlphaFoldDB" id="A0AAU8FWD5"/>
<dbReference type="RefSeq" id="WP_353706851.1">
    <property type="nucleotide sequence ID" value="NZ_CP159290.1"/>
</dbReference>
<dbReference type="EMBL" id="CP159290">
    <property type="protein sequence ID" value="XCH28269.1"/>
    <property type="molecule type" value="Genomic_DNA"/>
</dbReference>
<protein>
    <submittedName>
        <fullName evidence="1">Uncharacterized protein</fullName>
    </submittedName>
</protein>
<accession>A0AAU8FWD5</accession>
<reference evidence="1" key="1">
    <citation type="submission" date="2024-06" db="EMBL/GenBank/DDBJ databases">
        <title>Complete genome sequence of the cellulolytic actinobacterium, Cellulosimicrobium ES-005.</title>
        <authorList>
            <person name="Matthews C.T."/>
            <person name="Underwood K.D."/>
            <person name="Ghanchi K.M."/>
            <person name="Fields S.D."/>
            <person name="Gardner S.G."/>
        </authorList>
    </citation>
    <scope>NUCLEOTIDE SEQUENCE</scope>
    <source>
        <strain evidence="1">ES-005</strain>
    </source>
</reference>
<proteinExistence type="predicted"/>
<sequence length="129" mass="13745">MDDFVHEIGAYVNRVERLHWRRTGLFSRTVVDAIVPLCQAYAAGADAALLYLAVQDLCATLRALGVPPGCRARAAAAVADDLDLALLAWLPQPDLGVRDPLLARAFRSAEPLDRDDLDPVPATAVGAAA</sequence>
<name>A0AAU8FWD5_9MICO</name>
<gene>
    <name evidence="1" type="ORF">ABRQ22_11695</name>
</gene>
<evidence type="ECO:0000313" key="1">
    <source>
        <dbReference type="EMBL" id="XCH28269.1"/>
    </source>
</evidence>